<keyword evidence="5 8" id="KW-0378">Hydrolase</keyword>
<evidence type="ECO:0000256" key="4">
    <source>
        <dbReference type="ARBA" id="ARBA00022723"/>
    </source>
</evidence>
<dbReference type="InterPro" id="IPR051607">
    <property type="entry name" value="Metallo-dep_hydrolases"/>
</dbReference>
<dbReference type="InterPro" id="IPR006680">
    <property type="entry name" value="Amidohydro-rel"/>
</dbReference>
<feature type="domain" description="Amidohydrolase-related" evidence="9">
    <location>
        <begin position="81"/>
        <end position="452"/>
    </location>
</feature>
<dbReference type="EC" id="3.5.4.3" evidence="3 7"/>
<dbReference type="NCBIfam" id="TIGR02967">
    <property type="entry name" value="guan_deamin"/>
    <property type="match status" value="1"/>
</dbReference>
<keyword evidence="6 8" id="KW-0862">Zinc</keyword>
<comment type="catalytic activity">
    <reaction evidence="8">
        <text>guanine + H2O + H(+) = xanthine + NH4(+)</text>
        <dbReference type="Rhea" id="RHEA:14665"/>
        <dbReference type="ChEBI" id="CHEBI:15377"/>
        <dbReference type="ChEBI" id="CHEBI:15378"/>
        <dbReference type="ChEBI" id="CHEBI:16235"/>
        <dbReference type="ChEBI" id="CHEBI:17712"/>
        <dbReference type="ChEBI" id="CHEBI:28938"/>
        <dbReference type="EC" id="3.5.4.3"/>
    </reaction>
</comment>
<evidence type="ECO:0000256" key="3">
    <source>
        <dbReference type="ARBA" id="ARBA00012781"/>
    </source>
</evidence>
<dbReference type="UniPathway" id="UPA00603">
    <property type="reaction ID" value="UER00660"/>
</dbReference>
<dbReference type="GO" id="GO:0008270">
    <property type="term" value="F:zinc ion binding"/>
    <property type="evidence" value="ECO:0007669"/>
    <property type="project" value="UniProtKB-UniRule"/>
</dbReference>
<evidence type="ECO:0000256" key="5">
    <source>
        <dbReference type="ARBA" id="ARBA00022801"/>
    </source>
</evidence>
<keyword evidence="11" id="KW-1185">Reference proteome</keyword>
<proteinExistence type="inferred from homology"/>
<dbReference type="Gene3D" id="3.20.20.140">
    <property type="entry name" value="Metal-dependent hydrolases"/>
    <property type="match status" value="1"/>
</dbReference>
<evidence type="ECO:0000256" key="6">
    <source>
        <dbReference type="ARBA" id="ARBA00022833"/>
    </source>
</evidence>
<evidence type="ECO:0000313" key="11">
    <source>
        <dbReference type="Proteomes" id="UP000199345"/>
    </source>
</evidence>
<dbReference type="PANTHER" id="PTHR11271">
    <property type="entry name" value="GUANINE DEAMINASE"/>
    <property type="match status" value="1"/>
</dbReference>
<dbReference type="SUPFAM" id="SSF51556">
    <property type="entry name" value="Metallo-dependent hydrolases"/>
    <property type="match status" value="1"/>
</dbReference>
<sequence length="463" mass="51711">MLSTSESDPSISKPKAVRGSIFFLTDDPGSKSDPQDCYEYYEDGILVLRDDGHILDVGPSTQTKAKHKLLANEIADYSGRLVIPGFIDTHIHYPQAEIIAAYGEQLVHWLEKYAYPAESRFADRSYAQAVSRFFLHELLRNGTTTALIFGSVHKISIDALFSEAEKLNLRIIGGKVMMDRNAPENLLDTPETTNADNEALIATWHNKGRIQYAITPRFAITSSPAQLSVAARLYHARDDLYLHTHVAENLHEIALTQQLYPSAKSYLHVYDDFGLVGSRSLFAHGIHLTEDEFNLLAEKQAALSFCPTSNLFLGSGLFNFNKAYQKNILLGIGTDIGAGTSFSMFQTMNEAYKVVQLLRSTHQPIQSENEAHLTPFKAFYLTTLGAARALYLDNKLGSFQPGKEGDFIILNLEATPLLQFRMLHTQSLSERLFVLMMLADDRVVEAVYIMGRHCYGHGADASY</sequence>
<dbReference type="EMBL" id="FOIA01000018">
    <property type="protein sequence ID" value="SET26910.1"/>
    <property type="molecule type" value="Genomic_DNA"/>
</dbReference>
<dbReference type="SUPFAM" id="SSF51338">
    <property type="entry name" value="Composite domain of metallo-dependent hydrolases"/>
    <property type="match status" value="1"/>
</dbReference>
<comment type="cofactor">
    <cofactor evidence="8">
        <name>Zn(2+)</name>
        <dbReference type="ChEBI" id="CHEBI:29105"/>
    </cofactor>
    <text evidence="8">Binds 1 zinc ion per subunit.</text>
</comment>
<dbReference type="FunFam" id="3.20.20.140:FF:000022">
    <property type="entry name" value="Guanine deaminase"/>
    <property type="match status" value="1"/>
</dbReference>
<comment type="function">
    <text evidence="8">Catalyzes the hydrolytic deamination of guanine, producing xanthine and ammonia.</text>
</comment>
<dbReference type="GO" id="GO:0006147">
    <property type="term" value="P:guanine catabolic process"/>
    <property type="evidence" value="ECO:0007669"/>
    <property type="project" value="UniProtKB-UniRule"/>
</dbReference>
<name>A0A1I0D608_9PROT</name>
<dbReference type="RefSeq" id="WP_090658908.1">
    <property type="nucleotide sequence ID" value="NZ_FOIA01000018.1"/>
</dbReference>
<comment type="pathway">
    <text evidence="1 8">Purine metabolism; guanine degradation; xanthine from guanine: step 1/1.</text>
</comment>
<protein>
    <recommendedName>
        <fullName evidence="3 7">Guanine deaminase</fullName>
        <shortName evidence="8">Guanase</shortName>
        <ecNumber evidence="3 7">3.5.4.3</ecNumber>
    </recommendedName>
    <alternativeName>
        <fullName evidence="8">Guanine aminohydrolase</fullName>
    </alternativeName>
</protein>
<evidence type="ECO:0000259" key="9">
    <source>
        <dbReference type="Pfam" id="PF01979"/>
    </source>
</evidence>
<reference evidence="11" key="1">
    <citation type="submission" date="2016-10" db="EMBL/GenBank/DDBJ databases">
        <authorList>
            <person name="Varghese N."/>
            <person name="Submissions S."/>
        </authorList>
    </citation>
    <scope>NUCLEOTIDE SEQUENCE [LARGE SCALE GENOMIC DNA]</scope>
    <source>
        <strain evidence="11">Nm71</strain>
    </source>
</reference>
<dbReference type="GO" id="GO:0008892">
    <property type="term" value="F:guanine deaminase activity"/>
    <property type="evidence" value="ECO:0007669"/>
    <property type="project" value="UniProtKB-UniRule"/>
</dbReference>
<evidence type="ECO:0000313" key="10">
    <source>
        <dbReference type="EMBL" id="SET26910.1"/>
    </source>
</evidence>
<keyword evidence="4 8" id="KW-0479">Metal-binding</keyword>
<dbReference type="OrthoDB" id="9807210at2"/>
<dbReference type="Pfam" id="PF01979">
    <property type="entry name" value="Amidohydro_1"/>
    <property type="match status" value="1"/>
</dbReference>
<dbReference type="InterPro" id="IPR011059">
    <property type="entry name" value="Metal-dep_hydrolase_composite"/>
</dbReference>
<dbReference type="GO" id="GO:0005829">
    <property type="term" value="C:cytosol"/>
    <property type="evidence" value="ECO:0007669"/>
    <property type="project" value="TreeGrafter"/>
</dbReference>
<organism evidence="10 11">
    <name type="scientific">Nitrosomonas marina</name>
    <dbReference type="NCBI Taxonomy" id="917"/>
    <lineage>
        <taxon>Bacteria</taxon>
        <taxon>Pseudomonadati</taxon>
        <taxon>Pseudomonadota</taxon>
        <taxon>Betaproteobacteria</taxon>
        <taxon>Nitrosomonadales</taxon>
        <taxon>Nitrosomonadaceae</taxon>
        <taxon>Nitrosomonas</taxon>
    </lineage>
</organism>
<dbReference type="InterPro" id="IPR032466">
    <property type="entry name" value="Metal_Hydrolase"/>
</dbReference>
<accession>A0A1I0D608</accession>
<evidence type="ECO:0000256" key="8">
    <source>
        <dbReference type="RuleBase" id="RU366009"/>
    </source>
</evidence>
<evidence type="ECO:0000256" key="7">
    <source>
        <dbReference type="NCBIfam" id="TIGR02967"/>
    </source>
</evidence>
<evidence type="ECO:0000256" key="2">
    <source>
        <dbReference type="ARBA" id="ARBA00006745"/>
    </source>
</evidence>
<dbReference type="Proteomes" id="UP000199345">
    <property type="component" value="Unassembled WGS sequence"/>
</dbReference>
<dbReference type="NCBIfam" id="NF006679">
    <property type="entry name" value="PRK09228.1"/>
    <property type="match status" value="1"/>
</dbReference>
<evidence type="ECO:0000256" key="1">
    <source>
        <dbReference type="ARBA" id="ARBA00004984"/>
    </source>
</evidence>
<dbReference type="PANTHER" id="PTHR11271:SF6">
    <property type="entry name" value="GUANINE DEAMINASE"/>
    <property type="match status" value="1"/>
</dbReference>
<comment type="similarity">
    <text evidence="2 8">Belongs to the metallo-dependent hydrolases superfamily. ATZ/TRZ family.</text>
</comment>
<dbReference type="InterPro" id="IPR014311">
    <property type="entry name" value="Guanine_deaminase"/>
</dbReference>
<dbReference type="Gene3D" id="2.30.40.10">
    <property type="entry name" value="Urease, subunit C, domain 1"/>
    <property type="match status" value="1"/>
</dbReference>
<dbReference type="AlphaFoldDB" id="A0A1I0D608"/>
<gene>
    <name evidence="10" type="ORF">SAMN05216326_11822</name>
</gene>